<protein>
    <recommendedName>
        <fullName evidence="3">Glycosyltransferase 2-like domain-containing protein</fullName>
    </recommendedName>
</protein>
<reference evidence="1 2" key="1">
    <citation type="journal article" date="2016" name="Nat. Commun.">
        <title>Thousands of microbial genomes shed light on interconnected biogeochemical processes in an aquifer system.</title>
        <authorList>
            <person name="Anantharaman K."/>
            <person name="Brown C.T."/>
            <person name="Hug L.A."/>
            <person name="Sharon I."/>
            <person name="Castelle C.J."/>
            <person name="Probst A.J."/>
            <person name="Thomas B.C."/>
            <person name="Singh A."/>
            <person name="Wilkins M.J."/>
            <person name="Karaoz U."/>
            <person name="Brodie E.L."/>
            <person name="Williams K.H."/>
            <person name="Hubbard S.S."/>
            <person name="Banfield J.F."/>
        </authorList>
    </citation>
    <scope>NUCLEOTIDE SEQUENCE [LARGE SCALE GENOMIC DNA]</scope>
</reference>
<dbReference type="Gene3D" id="3.90.550.10">
    <property type="entry name" value="Spore Coat Polysaccharide Biosynthesis Protein SpsA, Chain A"/>
    <property type="match status" value="1"/>
</dbReference>
<gene>
    <name evidence="1" type="ORF">A2970_00505</name>
</gene>
<dbReference type="Proteomes" id="UP000178857">
    <property type="component" value="Unassembled WGS sequence"/>
</dbReference>
<organism evidence="1 2">
    <name type="scientific">Candidatus Roizmanbacteria bacterium RIFCSPLOWO2_01_FULL_44_13</name>
    <dbReference type="NCBI Taxonomy" id="1802069"/>
    <lineage>
        <taxon>Bacteria</taxon>
        <taxon>Candidatus Roizmaniibacteriota</taxon>
    </lineage>
</organism>
<evidence type="ECO:0000313" key="1">
    <source>
        <dbReference type="EMBL" id="OGK53093.1"/>
    </source>
</evidence>
<dbReference type="InterPro" id="IPR029044">
    <property type="entry name" value="Nucleotide-diphossugar_trans"/>
</dbReference>
<dbReference type="STRING" id="1802069.A2970_00505"/>
<proteinExistence type="predicted"/>
<dbReference type="SUPFAM" id="SSF53448">
    <property type="entry name" value="Nucleotide-diphospho-sugar transferases"/>
    <property type="match status" value="1"/>
</dbReference>
<name>A0A1F7JBX8_9BACT</name>
<sequence length="274" mass="31670">MGNAIGIIIINYNQYGMTSKFLESLSAVKNSSEAYVYIVDASTYKEKFNLKGFSFKHLVVEDKENKGYAYGVNEGVKYFLKHGIDKFCVVNNDVVLDKNFLVEMKKTFAEEHIFGGKIYYAGGYEYYKNRYKKSDLGKVLWYAGGINDWANSMIFHRGVDEVDHGQYDQYGATDSITGCLLCFDKKVWETVGAWDESYFLYFEDADFCERAKRAGFKLTYNPRLVIWHKVSQSTGGSGSGLHWKHQTKNRIKFGLKYAPWKTKLYLLKEKFFGR</sequence>
<dbReference type="EMBL" id="MGAT01000006">
    <property type="protein sequence ID" value="OGK53093.1"/>
    <property type="molecule type" value="Genomic_DNA"/>
</dbReference>
<evidence type="ECO:0000313" key="2">
    <source>
        <dbReference type="Proteomes" id="UP000178857"/>
    </source>
</evidence>
<dbReference type="Pfam" id="PF13641">
    <property type="entry name" value="Glyco_tranf_2_3"/>
    <property type="match status" value="1"/>
</dbReference>
<comment type="caution">
    <text evidence="1">The sequence shown here is derived from an EMBL/GenBank/DDBJ whole genome shotgun (WGS) entry which is preliminary data.</text>
</comment>
<dbReference type="PANTHER" id="PTHR43179:SF11">
    <property type="entry name" value="GLYCOSYL TRANSFERASE"/>
    <property type="match status" value="1"/>
</dbReference>
<accession>A0A1F7JBX8</accession>
<dbReference type="AlphaFoldDB" id="A0A1F7JBX8"/>
<dbReference type="PANTHER" id="PTHR43179">
    <property type="entry name" value="RHAMNOSYLTRANSFERASE WBBL"/>
    <property type="match status" value="1"/>
</dbReference>
<evidence type="ECO:0008006" key="3">
    <source>
        <dbReference type="Google" id="ProtNLM"/>
    </source>
</evidence>